<comment type="caution">
    <text evidence="1">The sequence shown here is derived from an EMBL/GenBank/DDBJ whole genome shotgun (WGS) entry which is preliminary data.</text>
</comment>
<organism evidence="1 2">
    <name type="scientific">Trichonephila clavata</name>
    <name type="common">Joro spider</name>
    <name type="synonym">Nephila clavata</name>
    <dbReference type="NCBI Taxonomy" id="2740835"/>
    <lineage>
        <taxon>Eukaryota</taxon>
        <taxon>Metazoa</taxon>
        <taxon>Ecdysozoa</taxon>
        <taxon>Arthropoda</taxon>
        <taxon>Chelicerata</taxon>
        <taxon>Arachnida</taxon>
        <taxon>Araneae</taxon>
        <taxon>Araneomorphae</taxon>
        <taxon>Entelegynae</taxon>
        <taxon>Araneoidea</taxon>
        <taxon>Nephilidae</taxon>
        <taxon>Trichonephila</taxon>
    </lineage>
</organism>
<dbReference type="EMBL" id="BMAO01032165">
    <property type="protein sequence ID" value="GFQ80273.1"/>
    <property type="molecule type" value="Genomic_DNA"/>
</dbReference>
<sequence length="95" mass="11120">MDTLNNDLELHSINCSRSLARVCNYVERGSDRKSLPSYNAQWLSCDSFEMYTVKRYTRIEFSSSKDLLGAEQNYRLFVVVFGYKDYHGIAYLELN</sequence>
<dbReference type="Proteomes" id="UP000887116">
    <property type="component" value="Unassembled WGS sequence"/>
</dbReference>
<reference evidence="1" key="1">
    <citation type="submission" date="2020-07" db="EMBL/GenBank/DDBJ databases">
        <title>Multicomponent nature underlies the extraordinary mechanical properties of spider dragline silk.</title>
        <authorList>
            <person name="Kono N."/>
            <person name="Nakamura H."/>
            <person name="Mori M."/>
            <person name="Yoshida Y."/>
            <person name="Ohtoshi R."/>
            <person name="Malay A.D."/>
            <person name="Moran D.A.P."/>
            <person name="Tomita M."/>
            <person name="Numata K."/>
            <person name="Arakawa K."/>
        </authorList>
    </citation>
    <scope>NUCLEOTIDE SEQUENCE</scope>
</reference>
<protein>
    <submittedName>
        <fullName evidence="1">Uncharacterized protein</fullName>
    </submittedName>
</protein>
<name>A0A8X6FHG1_TRICU</name>
<proteinExistence type="predicted"/>
<evidence type="ECO:0000313" key="2">
    <source>
        <dbReference type="Proteomes" id="UP000887116"/>
    </source>
</evidence>
<dbReference type="AlphaFoldDB" id="A0A8X6FHG1"/>
<gene>
    <name evidence="1" type="ORF">TNCT_59311</name>
</gene>
<keyword evidence="2" id="KW-1185">Reference proteome</keyword>
<accession>A0A8X6FHG1</accession>
<evidence type="ECO:0000313" key="1">
    <source>
        <dbReference type="EMBL" id="GFQ80273.1"/>
    </source>
</evidence>